<protein>
    <submittedName>
        <fullName evidence="1">Uncharacterized protein</fullName>
    </submittedName>
</protein>
<evidence type="ECO:0000313" key="1">
    <source>
        <dbReference type="EMBL" id="CUG93989.1"/>
    </source>
</evidence>
<name>A0A0S4JX19_BODSA</name>
<gene>
    <name evidence="1" type="ORF">BSAL_03130</name>
</gene>
<dbReference type="EMBL" id="CYKH01002214">
    <property type="protein sequence ID" value="CUG93989.1"/>
    <property type="molecule type" value="Genomic_DNA"/>
</dbReference>
<dbReference type="VEuPathDB" id="TriTrypDB:BSAL_03130"/>
<organism evidence="1 2">
    <name type="scientific">Bodo saltans</name>
    <name type="common">Flagellated protozoan</name>
    <dbReference type="NCBI Taxonomy" id="75058"/>
    <lineage>
        <taxon>Eukaryota</taxon>
        <taxon>Discoba</taxon>
        <taxon>Euglenozoa</taxon>
        <taxon>Kinetoplastea</taxon>
        <taxon>Metakinetoplastina</taxon>
        <taxon>Eubodonida</taxon>
        <taxon>Bodonidae</taxon>
        <taxon>Bodo</taxon>
    </lineage>
</organism>
<sequence>MMMLTVDQLPYVSLLCRQSFFVSKFSFARYGTLHLLFDYICFSTPLRRATQRLRTPLQRTAWLFLLSL</sequence>
<accession>A0A0S4JX19</accession>
<proteinExistence type="predicted"/>
<reference evidence="2" key="1">
    <citation type="submission" date="2015-09" db="EMBL/GenBank/DDBJ databases">
        <authorList>
            <consortium name="Pathogen Informatics"/>
        </authorList>
    </citation>
    <scope>NUCLEOTIDE SEQUENCE [LARGE SCALE GENOMIC DNA]</scope>
    <source>
        <strain evidence="2">Lake Konstanz</strain>
    </source>
</reference>
<dbReference type="Proteomes" id="UP000051952">
    <property type="component" value="Unassembled WGS sequence"/>
</dbReference>
<dbReference type="AlphaFoldDB" id="A0A0S4JX19"/>
<keyword evidence="2" id="KW-1185">Reference proteome</keyword>
<evidence type="ECO:0000313" key="2">
    <source>
        <dbReference type="Proteomes" id="UP000051952"/>
    </source>
</evidence>